<evidence type="ECO:0000313" key="1">
    <source>
        <dbReference type="EMBL" id="GIE26344.1"/>
    </source>
</evidence>
<gene>
    <name evidence="1" type="ORF">Ahu01nite_094460</name>
</gene>
<reference evidence="1 2" key="1">
    <citation type="submission" date="2021-01" db="EMBL/GenBank/DDBJ databases">
        <title>Whole genome shotgun sequence of Actinoplanes humidus NBRC 14915.</title>
        <authorList>
            <person name="Komaki H."/>
            <person name="Tamura T."/>
        </authorList>
    </citation>
    <scope>NUCLEOTIDE SEQUENCE [LARGE SCALE GENOMIC DNA]</scope>
    <source>
        <strain evidence="1 2">NBRC 14915</strain>
    </source>
</reference>
<dbReference type="Proteomes" id="UP000603200">
    <property type="component" value="Unassembled WGS sequence"/>
</dbReference>
<accession>A0ABQ4A654</accession>
<sequence>MIESGFHADVGEFDEYALGTLSETRVAPPEGARPWIHLLECLADRLNHGEVGRMHLHTEALWLALRDATSAVEQHLQKDPPDWVPRRTIGPWDYLR</sequence>
<dbReference type="EMBL" id="BOMN01000142">
    <property type="protein sequence ID" value="GIE26344.1"/>
    <property type="molecule type" value="Genomic_DNA"/>
</dbReference>
<comment type="caution">
    <text evidence="1">The sequence shown here is derived from an EMBL/GenBank/DDBJ whole genome shotgun (WGS) entry which is preliminary data.</text>
</comment>
<protein>
    <submittedName>
        <fullName evidence="1">Uncharacterized protein</fullName>
    </submittedName>
</protein>
<organism evidence="1 2">
    <name type="scientific">Winogradskya humida</name>
    <dbReference type="NCBI Taxonomy" id="113566"/>
    <lineage>
        <taxon>Bacteria</taxon>
        <taxon>Bacillati</taxon>
        <taxon>Actinomycetota</taxon>
        <taxon>Actinomycetes</taxon>
        <taxon>Micromonosporales</taxon>
        <taxon>Micromonosporaceae</taxon>
        <taxon>Winogradskya</taxon>
    </lineage>
</organism>
<keyword evidence="2" id="KW-1185">Reference proteome</keyword>
<proteinExistence type="predicted"/>
<evidence type="ECO:0000313" key="2">
    <source>
        <dbReference type="Proteomes" id="UP000603200"/>
    </source>
</evidence>
<name>A0ABQ4A654_9ACTN</name>